<dbReference type="Proteomes" id="UP000308054">
    <property type="component" value="Unassembled WGS sequence"/>
</dbReference>
<dbReference type="CDD" id="cd00616">
    <property type="entry name" value="AHBA_syn"/>
    <property type="match status" value="1"/>
</dbReference>
<dbReference type="GO" id="GO:0030170">
    <property type="term" value="F:pyridoxal phosphate binding"/>
    <property type="evidence" value="ECO:0007669"/>
    <property type="project" value="TreeGrafter"/>
</dbReference>
<dbReference type="NCBIfam" id="TIGR02379">
    <property type="entry name" value="ECA_wecE"/>
    <property type="match status" value="1"/>
</dbReference>
<comment type="similarity">
    <text evidence="1 4">Belongs to the DegT/DnrJ/EryC1 family.</text>
</comment>
<evidence type="ECO:0000256" key="4">
    <source>
        <dbReference type="RuleBase" id="RU004508"/>
    </source>
</evidence>
<proteinExistence type="inferred from homology"/>
<sequence length="376" mass="41127">MVHIPFNVPAPVGLELEYISQAIRSSHLSGDGPFTKKCHAWLEKTIGGHALLTHSCTGALEMGALLARLEPGDEAILPSYTFVSTANAVALRGATPVFVDIREDTLNIDERLIEDAVTERTKAILPVHYAGVCAEMDAINDIAERHNLFVIEDAAQAFLSTYRGRKAGLLGDAAAFSFHETKNILSGEGGALLVRHESLMTRAEILREKGTNRKQFFRGAVDKYTWVDLGSSYLPSELIAAYLLAQFEQAEATTRYRLEVCAAYAEAFAPLARDGKVRLPFVPEHCEANGHMFYLILETPEARDAFIAAMKAAGILAPFHYVPLHSAPAGKKLGRTHGTMDVTDSISARLVRLPVFFGVKEHQDRIIEAALESLGK</sequence>
<dbReference type="PIRSF" id="PIRSF000390">
    <property type="entry name" value="PLP_StrS"/>
    <property type="match status" value="1"/>
</dbReference>
<dbReference type="RefSeq" id="WP_135994798.1">
    <property type="nucleotide sequence ID" value="NZ_CP071057.1"/>
</dbReference>
<dbReference type="NCBIfam" id="NF008687">
    <property type="entry name" value="PRK11706.1"/>
    <property type="match status" value="1"/>
</dbReference>
<dbReference type="InterPro" id="IPR012749">
    <property type="entry name" value="WecE-like"/>
</dbReference>
<dbReference type="InterPro" id="IPR000653">
    <property type="entry name" value="DegT/StrS_aminotransferase"/>
</dbReference>
<keyword evidence="3 4" id="KW-0663">Pyridoxal phosphate</keyword>
<dbReference type="EMBL" id="SRXW01000001">
    <property type="protein sequence ID" value="TGY90300.1"/>
    <property type="molecule type" value="Genomic_DNA"/>
</dbReference>
<dbReference type="Pfam" id="PF01041">
    <property type="entry name" value="DegT_DnrJ_EryC1"/>
    <property type="match status" value="1"/>
</dbReference>
<feature type="active site" description="Proton acceptor" evidence="2">
    <location>
        <position position="182"/>
    </location>
</feature>
<evidence type="ECO:0000313" key="6">
    <source>
        <dbReference type="Proteomes" id="UP000308054"/>
    </source>
</evidence>
<feature type="modified residue" description="N6-(pyridoxal phosphate)lysine" evidence="3">
    <location>
        <position position="182"/>
    </location>
</feature>
<evidence type="ECO:0000256" key="2">
    <source>
        <dbReference type="PIRSR" id="PIRSR000390-1"/>
    </source>
</evidence>
<keyword evidence="5" id="KW-0808">Transferase</keyword>
<dbReference type="FunFam" id="3.40.640.10:FF:000037">
    <property type="entry name" value="dTDP-4-amino-4,6-dideoxygalactose transaminase"/>
    <property type="match status" value="1"/>
</dbReference>
<gene>
    <name evidence="5" type="primary">rffA</name>
    <name evidence="5" type="ORF">E5163_04020</name>
</gene>
<evidence type="ECO:0000313" key="5">
    <source>
        <dbReference type="EMBL" id="TGY90300.1"/>
    </source>
</evidence>
<evidence type="ECO:0000256" key="3">
    <source>
        <dbReference type="PIRSR" id="PIRSR000390-2"/>
    </source>
</evidence>
<keyword evidence="6" id="KW-1185">Reference proteome</keyword>
<dbReference type="AlphaFoldDB" id="A0A4S2H3T8"/>
<dbReference type="SUPFAM" id="SSF53383">
    <property type="entry name" value="PLP-dependent transferases"/>
    <property type="match status" value="1"/>
</dbReference>
<keyword evidence="5" id="KW-0032">Aminotransferase</keyword>
<accession>A0A4S2H3T8</accession>
<dbReference type="OrthoDB" id="9768668at2"/>
<protein>
    <submittedName>
        <fullName evidence="5">dTDP-4-amino-4,6-dideoxygalactose transaminase</fullName>
        <ecNumber evidence="5">2.6.1.59</ecNumber>
    </submittedName>
</protein>
<dbReference type="GO" id="GO:0019180">
    <property type="term" value="F:dTDP-4-amino-4,6-dideoxygalactose transaminase activity"/>
    <property type="evidence" value="ECO:0007669"/>
    <property type="project" value="UniProtKB-EC"/>
</dbReference>
<reference evidence="5 6" key="1">
    <citation type="journal article" date="2017" name="Int. J. Syst. Evol. Microbiol.">
        <title>Marinicauda algicola sp. nov., isolated from a marine red alga Rhodosorus marinus.</title>
        <authorList>
            <person name="Jeong S.E."/>
            <person name="Jeon S.H."/>
            <person name="Chun B.H."/>
            <person name="Kim D.W."/>
            <person name="Jeon C.O."/>
        </authorList>
    </citation>
    <scope>NUCLEOTIDE SEQUENCE [LARGE SCALE GENOMIC DNA]</scope>
    <source>
        <strain evidence="5 6">JCM 31718</strain>
    </source>
</reference>
<name>A0A4S2H3T8_9PROT</name>
<evidence type="ECO:0000256" key="1">
    <source>
        <dbReference type="ARBA" id="ARBA00037999"/>
    </source>
</evidence>
<dbReference type="InterPro" id="IPR015421">
    <property type="entry name" value="PyrdxlP-dep_Trfase_major"/>
</dbReference>
<organism evidence="5 6">
    <name type="scientific">Marinicauda algicola</name>
    <dbReference type="NCBI Taxonomy" id="2029849"/>
    <lineage>
        <taxon>Bacteria</taxon>
        <taxon>Pseudomonadati</taxon>
        <taxon>Pseudomonadota</taxon>
        <taxon>Alphaproteobacteria</taxon>
        <taxon>Maricaulales</taxon>
        <taxon>Maricaulaceae</taxon>
        <taxon>Marinicauda</taxon>
    </lineage>
</organism>
<dbReference type="Gene3D" id="3.40.640.10">
    <property type="entry name" value="Type I PLP-dependent aspartate aminotransferase-like (Major domain)"/>
    <property type="match status" value="1"/>
</dbReference>
<dbReference type="InterPro" id="IPR015424">
    <property type="entry name" value="PyrdxlP-dep_Trfase"/>
</dbReference>
<dbReference type="PANTHER" id="PTHR30244">
    <property type="entry name" value="TRANSAMINASE"/>
    <property type="match status" value="1"/>
</dbReference>
<comment type="caution">
    <text evidence="5">The sequence shown here is derived from an EMBL/GenBank/DDBJ whole genome shotgun (WGS) entry which is preliminary data.</text>
</comment>
<dbReference type="PANTHER" id="PTHR30244:SF34">
    <property type="entry name" value="DTDP-4-AMINO-4,6-DIDEOXYGALACTOSE TRANSAMINASE"/>
    <property type="match status" value="1"/>
</dbReference>
<dbReference type="GO" id="GO:0000271">
    <property type="term" value="P:polysaccharide biosynthetic process"/>
    <property type="evidence" value="ECO:0007669"/>
    <property type="project" value="TreeGrafter"/>
</dbReference>
<dbReference type="EC" id="2.6.1.59" evidence="5"/>